<keyword evidence="1" id="KW-0175">Coiled coil</keyword>
<evidence type="ECO:0000313" key="4">
    <source>
        <dbReference type="EMBL" id="AZF84973.1"/>
    </source>
</evidence>
<dbReference type="PATRIC" id="fig|2287.9.peg.2184"/>
<dbReference type="InterPro" id="IPR047650">
    <property type="entry name" value="Transpos_IS110"/>
</dbReference>
<dbReference type="GeneID" id="44130745"/>
<proteinExistence type="predicted"/>
<dbReference type="GeneID" id="1453470"/>
<dbReference type="GO" id="GO:0004803">
    <property type="term" value="F:transposase activity"/>
    <property type="evidence" value="ECO:0007669"/>
    <property type="project" value="InterPro"/>
</dbReference>
<reference evidence="5" key="2">
    <citation type="submission" date="2016-04" db="EMBL/GenBank/DDBJ databases">
        <authorList>
            <person name="Evans L.H."/>
            <person name="Alamgir A."/>
            <person name="Owens N."/>
            <person name="Weber N.D."/>
            <person name="Virtaneva K."/>
            <person name="Barbian K."/>
            <person name="Babar A."/>
            <person name="Rosenke K."/>
        </authorList>
    </citation>
    <scope>NUCLEOTIDE SEQUENCE</scope>
    <source>
        <strain evidence="5">P1</strain>
    </source>
</reference>
<dbReference type="Pfam" id="PF02371">
    <property type="entry name" value="Transposase_20"/>
    <property type="match status" value="1"/>
</dbReference>
<evidence type="ECO:0000313" key="6">
    <source>
        <dbReference type="Proteomes" id="UP000076770"/>
    </source>
</evidence>
<dbReference type="Proteomes" id="UP000269431">
    <property type="component" value="Chromosome"/>
</dbReference>
<dbReference type="PANTHER" id="PTHR33055">
    <property type="entry name" value="TRANSPOSASE FOR INSERTION SEQUENCE ELEMENT IS1111A"/>
    <property type="match status" value="1"/>
</dbReference>
<feature type="coiled-coil region" evidence="1">
    <location>
        <begin position="165"/>
        <end position="192"/>
    </location>
</feature>
<dbReference type="OrthoDB" id="41481at2157"/>
<name>A0A157T2J7_SACSO</name>
<sequence>MEAPVAGIDVSKDKLIVYFQGKLYEFTNDKRGYEEIRKILPKGCKVGIESTGVYHVNLAKYLMGEYDVRIINPFILKKFKDFRGKKSDKNDAKKLAELVVSMCSGFTTSDARELTSQWDFVTRSIARVKNRLRRDLVLLGYRDSLSKRNLEEVLRGGDSIVLAEVRFLLEELERLKTRKREIEKELENVVSKDSLIFTIPGIGKTLGCIILARVGDVKRFSDKKRFVAYCGLDPVVESSGKSVVSRGISKKGDAVLRRAFYLAALTAIKVNPVIKRFYEEHKGRLKGKKLIVACARKLAVITWAVLYYNKPFDASE</sequence>
<dbReference type="PANTHER" id="PTHR33055:SF13">
    <property type="entry name" value="TRANSPOSASE"/>
    <property type="match status" value="1"/>
</dbReference>
<reference evidence="6" key="1">
    <citation type="submission" date="2016-04" db="EMBL/GenBank/DDBJ databases">
        <authorList>
            <person name="Shah S.A."/>
            <person name="Garrett R.A."/>
        </authorList>
    </citation>
    <scope>NUCLEOTIDE SEQUENCE [LARGE SCALE GENOMIC DNA]</scope>
    <source>
        <strain evidence="6">ATCC 35091 / DSM 1616 / JCM 8930 / NBRC 15331 / P1</strain>
    </source>
</reference>
<evidence type="ECO:0000313" key="5">
    <source>
        <dbReference type="EMBL" id="SAI85634.1"/>
    </source>
</evidence>
<reference evidence="4 7" key="3">
    <citation type="journal article" date="2018" name="Proc. Natl. Acad. Sci. U.S.A.">
        <title>Nonmutational mechanism of inheritance in the Archaeon Sulfolobus solfataricus.</title>
        <authorList>
            <person name="Payne S."/>
            <person name="McCarthy S."/>
            <person name="Johnson T."/>
            <person name="North E."/>
            <person name="Blum P."/>
        </authorList>
    </citation>
    <scope>NUCLEOTIDE SEQUENCE [LARGE SCALE GENOMIC DNA]</scope>
    <source>
        <strain evidence="4 7">SUL120</strain>
    </source>
</reference>
<protein>
    <submittedName>
        <fullName evidence="4">IS110 family transposase</fullName>
    </submittedName>
    <submittedName>
        <fullName evidence="5">Transposase in transposon ISC1190</fullName>
    </submittedName>
</protein>
<dbReference type="EMBL" id="LT549890">
    <property type="protein sequence ID" value="SAI85634.1"/>
    <property type="molecule type" value="Genomic_DNA"/>
</dbReference>
<gene>
    <name evidence="5" type="ORF">SSOP1_2080</name>
    <name evidence="4" type="ORF">SULZ_14170</name>
</gene>
<evidence type="ECO:0000259" key="3">
    <source>
        <dbReference type="Pfam" id="PF02371"/>
    </source>
</evidence>
<organism evidence="5 6">
    <name type="scientific">Saccharolobus solfataricus</name>
    <name type="common">Sulfolobus solfataricus</name>
    <dbReference type="NCBI Taxonomy" id="2287"/>
    <lineage>
        <taxon>Archaea</taxon>
        <taxon>Thermoproteota</taxon>
        <taxon>Thermoprotei</taxon>
        <taxon>Sulfolobales</taxon>
        <taxon>Sulfolobaceae</taxon>
        <taxon>Saccharolobus</taxon>
    </lineage>
</organism>
<dbReference type="InterPro" id="IPR003346">
    <property type="entry name" value="Transposase_20"/>
</dbReference>
<feature type="domain" description="Transposase IS110-like N-terminal" evidence="2">
    <location>
        <begin position="6"/>
        <end position="136"/>
    </location>
</feature>
<dbReference type="EMBL" id="CP033241">
    <property type="protein sequence ID" value="AZF84973.1"/>
    <property type="molecule type" value="Genomic_DNA"/>
</dbReference>
<dbReference type="Pfam" id="PF01548">
    <property type="entry name" value="DEDD_Tnp_IS110"/>
    <property type="match status" value="1"/>
</dbReference>
<dbReference type="InterPro" id="IPR002525">
    <property type="entry name" value="Transp_IS110-like_N"/>
</dbReference>
<dbReference type="GO" id="GO:0006313">
    <property type="term" value="P:DNA transposition"/>
    <property type="evidence" value="ECO:0007669"/>
    <property type="project" value="InterPro"/>
</dbReference>
<dbReference type="NCBIfam" id="NF033542">
    <property type="entry name" value="transpos_IS110"/>
    <property type="match status" value="1"/>
</dbReference>
<accession>A0A157T2J7</accession>
<dbReference type="AlphaFoldDB" id="A0A157T2J7"/>
<evidence type="ECO:0000256" key="1">
    <source>
        <dbReference type="SAM" id="Coils"/>
    </source>
</evidence>
<evidence type="ECO:0000313" key="7">
    <source>
        <dbReference type="Proteomes" id="UP000269431"/>
    </source>
</evidence>
<dbReference type="RefSeq" id="WP_010923668.1">
    <property type="nucleotide sequence ID" value="NZ_CP033241.1"/>
</dbReference>
<dbReference type="GO" id="GO:0003677">
    <property type="term" value="F:DNA binding"/>
    <property type="evidence" value="ECO:0007669"/>
    <property type="project" value="InterPro"/>
</dbReference>
<dbReference type="Proteomes" id="UP000076770">
    <property type="component" value="Chromosome i"/>
</dbReference>
<feature type="domain" description="Transposase IS116/IS110/IS902 C-terminal" evidence="3">
    <location>
        <begin position="194"/>
        <end position="279"/>
    </location>
</feature>
<evidence type="ECO:0000259" key="2">
    <source>
        <dbReference type="Pfam" id="PF01548"/>
    </source>
</evidence>